<evidence type="ECO:0000256" key="6">
    <source>
        <dbReference type="ARBA" id="ARBA00022723"/>
    </source>
</evidence>
<evidence type="ECO:0000313" key="17">
    <source>
        <dbReference type="RefSeq" id="XP_018823126.2"/>
    </source>
</evidence>
<dbReference type="InterPro" id="IPR005123">
    <property type="entry name" value="Oxoglu/Fe-dep_dioxygenase_dom"/>
</dbReference>
<keyword evidence="11" id="KW-0560">Oxidoreductase</keyword>
<dbReference type="GO" id="GO:0005783">
    <property type="term" value="C:endoplasmic reticulum"/>
    <property type="evidence" value="ECO:0000318"/>
    <property type="project" value="GO_Central"/>
</dbReference>
<dbReference type="PROSITE" id="PS51471">
    <property type="entry name" value="FE2OG_OXY"/>
    <property type="match status" value="1"/>
</dbReference>
<protein>
    <recommendedName>
        <fullName evidence="4">procollagen-proline 4-dioxygenase</fullName>
        <ecNumber evidence="4">1.14.11.2</ecNumber>
    </recommendedName>
</protein>
<dbReference type="GeneID" id="108992874"/>
<comment type="subcellular location">
    <subcellularLocation>
        <location evidence="2">Endoplasmic reticulum membrane</location>
        <topology evidence="2">Single-pass type II membrane protein</topology>
    </subcellularLocation>
</comment>
<gene>
    <name evidence="17" type="primary">LOC108992874</name>
</gene>
<proteinExistence type="inferred from homology"/>
<evidence type="ECO:0000256" key="1">
    <source>
        <dbReference type="ARBA" id="ARBA00001961"/>
    </source>
</evidence>
<evidence type="ECO:0000256" key="13">
    <source>
        <dbReference type="ARBA" id="ARBA00023136"/>
    </source>
</evidence>
<dbReference type="Gramene" id="Jr01_03540_p1">
    <property type="protein sequence ID" value="cds.Jr01_03540_p1"/>
    <property type="gene ID" value="Jr01_03540"/>
</dbReference>
<keyword evidence="7" id="KW-0256">Endoplasmic reticulum</keyword>
<dbReference type="InterPro" id="IPR045054">
    <property type="entry name" value="P4HA-like"/>
</dbReference>
<organism evidence="16 17">
    <name type="scientific">Juglans regia</name>
    <name type="common">English walnut</name>
    <dbReference type="NCBI Taxonomy" id="51240"/>
    <lineage>
        <taxon>Eukaryota</taxon>
        <taxon>Viridiplantae</taxon>
        <taxon>Streptophyta</taxon>
        <taxon>Embryophyta</taxon>
        <taxon>Tracheophyta</taxon>
        <taxon>Spermatophyta</taxon>
        <taxon>Magnoliopsida</taxon>
        <taxon>eudicotyledons</taxon>
        <taxon>Gunneridae</taxon>
        <taxon>Pentapetalae</taxon>
        <taxon>rosids</taxon>
        <taxon>fabids</taxon>
        <taxon>Fagales</taxon>
        <taxon>Juglandaceae</taxon>
        <taxon>Juglans</taxon>
    </lineage>
</organism>
<dbReference type="InterPro" id="IPR044862">
    <property type="entry name" value="Pro_4_hyd_alph_FE2OG_OXY"/>
</dbReference>
<evidence type="ECO:0000256" key="5">
    <source>
        <dbReference type="ARBA" id="ARBA00022692"/>
    </source>
</evidence>
<dbReference type="Gene3D" id="2.60.120.620">
    <property type="entry name" value="q2cbj1_9rhob like domain"/>
    <property type="match status" value="1"/>
</dbReference>
<keyword evidence="5" id="KW-0812">Transmembrane</keyword>
<keyword evidence="12" id="KW-0408">Iron</keyword>
<sequence length="319" mass="35264">MDCRSLIPLSICFIFLLPSLSLSAIQLRGLLGDKNAPESVLRLNGGAFSPAFDPTRVTQLSWRPRAFVYKGFLTDGECDHLIKLSRDKLEKSMVADNESGKSITSEVRTSSGMFLQKAQDAIVAEIEARIAAWTFLPAENGEAMQILHYEHGEKYEPHFDFFHDKANQELGGHRVATVLMYLSDIEKGGETIFPNSEARMSQPKDDVWSDCAKNGYAVKPKKGDALLFFSLHPDATTDTYSLHGSCPVIEGEKWSATKWIHVRSFDKPAGDTDSGDCVDGDENCPMWAKTGECEKNPLYMVGSNDSSGQCRKSCKVCSS</sequence>
<dbReference type="GO" id="GO:0005506">
    <property type="term" value="F:iron ion binding"/>
    <property type="evidence" value="ECO:0007669"/>
    <property type="project" value="InterPro"/>
</dbReference>
<comment type="catalytic activity">
    <reaction evidence="15">
        <text>L-prolyl-[collagen] + 2-oxoglutarate + O2 = trans-4-hydroxy-L-prolyl-[collagen] + succinate + CO2</text>
        <dbReference type="Rhea" id="RHEA:18945"/>
        <dbReference type="Rhea" id="RHEA-COMP:11676"/>
        <dbReference type="Rhea" id="RHEA-COMP:11680"/>
        <dbReference type="ChEBI" id="CHEBI:15379"/>
        <dbReference type="ChEBI" id="CHEBI:16526"/>
        <dbReference type="ChEBI" id="CHEBI:16810"/>
        <dbReference type="ChEBI" id="CHEBI:30031"/>
        <dbReference type="ChEBI" id="CHEBI:50342"/>
        <dbReference type="ChEBI" id="CHEBI:61965"/>
        <dbReference type="EC" id="1.14.11.2"/>
    </reaction>
</comment>
<evidence type="ECO:0000256" key="10">
    <source>
        <dbReference type="ARBA" id="ARBA00022989"/>
    </source>
</evidence>
<dbReference type="SMART" id="SM00254">
    <property type="entry name" value="ShKT"/>
    <property type="match status" value="1"/>
</dbReference>
<evidence type="ECO:0000256" key="15">
    <source>
        <dbReference type="ARBA" id="ARBA00049169"/>
    </source>
</evidence>
<dbReference type="InterPro" id="IPR003582">
    <property type="entry name" value="ShKT_dom"/>
</dbReference>
<evidence type="ECO:0000256" key="9">
    <source>
        <dbReference type="ARBA" id="ARBA00022968"/>
    </source>
</evidence>
<dbReference type="FunFam" id="2.60.120.620:FF:000002">
    <property type="entry name" value="Prolyl 4-hydroxylase 4"/>
    <property type="match status" value="1"/>
</dbReference>
<dbReference type="GO" id="GO:0004656">
    <property type="term" value="F:procollagen-proline 4-dioxygenase activity"/>
    <property type="evidence" value="ECO:0000318"/>
    <property type="project" value="GO_Central"/>
</dbReference>
<dbReference type="EC" id="1.14.11.2" evidence="4"/>
<dbReference type="STRING" id="51240.A0A2I4EUP7"/>
<dbReference type="KEGG" id="jre:108992874"/>
<dbReference type="GO" id="GO:0031418">
    <property type="term" value="F:L-ascorbic acid binding"/>
    <property type="evidence" value="ECO:0007669"/>
    <property type="project" value="InterPro"/>
</dbReference>
<evidence type="ECO:0000256" key="8">
    <source>
        <dbReference type="ARBA" id="ARBA00022964"/>
    </source>
</evidence>
<dbReference type="GO" id="GO:0005789">
    <property type="term" value="C:endoplasmic reticulum membrane"/>
    <property type="evidence" value="ECO:0007669"/>
    <property type="project" value="UniProtKB-SubCell"/>
</dbReference>
<dbReference type="OrthoDB" id="420380at2759"/>
<keyword evidence="16" id="KW-1185">Reference proteome</keyword>
<dbReference type="PANTHER" id="PTHR10869:SF238">
    <property type="entry name" value="PROLYL 4-HYDROXYLASE 6-RELATED"/>
    <property type="match status" value="1"/>
</dbReference>
<evidence type="ECO:0000256" key="14">
    <source>
        <dbReference type="ARBA" id="ARBA00023180"/>
    </source>
</evidence>
<evidence type="ECO:0000313" key="16">
    <source>
        <dbReference type="Proteomes" id="UP000235220"/>
    </source>
</evidence>
<comment type="cofactor">
    <cofactor evidence="1">
        <name>L-ascorbate</name>
        <dbReference type="ChEBI" id="CHEBI:38290"/>
    </cofactor>
</comment>
<reference evidence="17" key="1">
    <citation type="submission" date="2025-08" db="UniProtKB">
        <authorList>
            <consortium name="RefSeq"/>
        </authorList>
    </citation>
    <scope>IDENTIFICATION</scope>
    <source>
        <tissue evidence="17">Leaves</tissue>
    </source>
</reference>
<dbReference type="PANTHER" id="PTHR10869">
    <property type="entry name" value="PROLYL 4-HYDROXYLASE ALPHA SUBUNIT"/>
    <property type="match status" value="1"/>
</dbReference>
<evidence type="ECO:0000256" key="4">
    <source>
        <dbReference type="ARBA" id="ARBA00012269"/>
    </source>
</evidence>
<evidence type="ECO:0000256" key="12">
    <source>
        <dbReference type="ARBA" id="ARBA00023004"/>
    </source>
</evidence>
<evidence type="ECO:0000256" key="11">
    <source>
        <dbReference type="ARBA" id="ARBA00023002"/>
    </source>
</evidence>
<dbReference type="Proteomes" id="UP000235220">
    <property type="component" value="Chromosome 1"/>
</dbReference>
<keyword evidence="14" id="KW-0325">Glycoprotein</keyword>
<dbReference type="PROSITE" id="PS51670">
    <property type="entry name" value="SHKT"/>
    <property type="match status" value="1"/>
</dbReference>
<keyword evidence="13" id="KW-0472">Membrane</keyword>
<dbReference type="SMART" id="SM00702">
    <property type="entry name" value="P4Hc"/>
    <property type="match status" value="1"/>
</dbReference>
<keyword evidence="6" id="KW-0479">Metal-binding</keyword>
<evidence type="ECO:0000256" key="3">
    <source>
        <dbReference type="ARBA" id="ARBA00006511"/>
    </source>
</evidence>
<keyword evidence="8" id="KW-0223">Dioxygenase</keyword>
<evidence type="ECO:0000256" key="7">
    <source>
        <dbReference type="ARBA" id="ARBA00022824"/>
    </source>
</evidence>
<evidence type="ECO:0000256" key="2">
    <source>
        <dbReference type="ARBA" id="ARBA00004648"/>
    </source>
</evidence>
<accession>A0A2I4EUP7</accession>
<dbReference type="InterPro" id="IPR006620">
    <property type="entry name" value="Pro_4_hyd_alph"/>
</dbReference>
<keyword evidence="10" id="KW-1133">Transmembrane helix</keyword>
<dbReference type="FunCoup" id="A0A2I4EUP7">
    <property type="interactions" value="607"/>
</dbReference>
<dbReference type="AlphaFoldDB" id="A0A2I4EUP7"/>
<keyword evidence="9" id="KW-0735">Signal-anchor</keyword>
<dbReference type="Pfam" id="PF13640">
    <property type="entry name" value="2OG-FeII_Oxy_3"/>
    <property type="match status" value="1"/>
</dbReference>
<comment type="similarity">
    <text evidence="3">Belongs to the P4HA family.</text>
</comment>
<name>A0A2I4EUP7_JUGRE</name>
<dbReference type="RefSeq" id="XP_018823126.2">
    <property type="nucleotide sequence ID" value="XM_018967581.2"/>
</dbReference>